<organism evidence="1">
    <name type="scientific">uncultured organism</name>
    <dbReference type="NCBI Taxonomy" id="155900"/>
    <lineage>
        <taxon>unclassified sequences</taxon>
        <taxon>environmental samples</taxon>
    </lineage>
</organism>
<proteinExistence type="predicted"/>
<reference evidence="1" key="1">
    <citation type="submission" date="2019-06" db="EMBL/GenBank/DDBJ databases">
        <authorList>
            <person name="Murdoch R.W."/>
            <person name="Fathepure B."/>
        </authorList>
    </citation>
    <scope>NUCLEOTIDE SEQUENCE</scope>
</reference>
<gene>
    <name evidence="1" type="ORF">KBTEX_01650</name>
</gene>
<dbReference type="EMBL" id="MN079099">
    <property type="protein sequence ID" value="QEA05330.1"/>
    <property type="molecule type" value="Genomic_DNA"/>
</dbReference>
<evidence type="ECO:0000313" key="1">
    <source>
        <dbReference type="EMBL" id="QEA05330.1"/>
    </source>
</evidence>
<sequence>MLLRIDSNEAWPKSIIERIDAHQGLLRSAKYMENLIESQPFRAIAEDLEGFIRENRILAYHCTKEAETGFFLRNGLRILNRTQHQAEFLNRYGYLFSPAELQHMHQEWETYFAGAQDNGRNGSLWFCLAPNQVVSDGTERLFRCFGGEAIYMPLTHHAAITSKLEAIGSPVVVEVSIDPNQLHTFCELTFALKALSILHRKRNSDAYFHSQEGYLTCNVSPHEIVRVIPKEAFFSAHAEWWSS</sequence>
<name>A0A5B8R9C4_9ZZZZ</name>
<dbReference type="AlphaFoldDB" id="A0A5B8R9C4"/>
<protein>
    <submittedName>
        <fullName evidence="1">Uncharacterized protein</fullName>
    </submittedName>
</protein>
<accession>A0A5B8R9C4</accession>